<accession>A0A6A6AK72</accession>
<protein>
    <submittedName>
        <fullName evidence="1">Uncharacterized protein</fullName>
    </submittedName>
</protein>
<dbReference type="Proteomes" id="UP000799771">
    <property type="component" value="Unassembled WGS sequence"/>
</dbReference>
<dbReference type="EMBL" id="ML977502">
    <property type="protein sequence ID" value="KAF2131314.1"/>
    <property type="molecule type" value="Genomic_DNA"/>
</dbReference>
<evidence type="ECO:0000313" key="2">
    <source>
        <dbReference type="Proteomes" id="UP000799771"/>
    </source>
</evidence>
<reference evidence="1" key="1">
    <citation type="journal article" date="2020" name="Stud. Mycol.">
        <title>101 Dothideomycetes genomes: a test case for predicting lifestyles and emergence of pathogens.</title>
        <authorList>
            <person name="Haridas S."/>
            <person name="Albert R."/>
            <person name="Binder M."/>
            <person name="Bloem J."/>
            <person name="Labutti K."/>
            <person name="Salamov A."/>
            <person name="Andreopoulos B."/>
            <person name="Baker S."/>
            <person name="Barry K."/>
            <person name="Bills G."/>
            <person name="Bluhm B."/>
            <person name="Cannon C."/>
            <person name="Castanera R."/>
            <person name="Culley D."/>
            <person name="Daum C."/>
            <person name="Ezra D."/>
            <person name="Gonzalez J."/>
            <person name="Henrissat B."/>
            <person name="Kuo A."/>
            <person name="Liang C."/>
            <person name="Lipzen A."/>
            <person name="Lutzoni F."/>
            <person name="Magnuson J."/>
            <person name="Mondo S."/>
            <person name="Nolan M."/>
            <person name="Ohm R."/>
            <person name="Pangilinan J."/>
            <person name="Park H.-J."/>
            <person name="Ramirez L."/>
            <person name="Alfaro M."/>
            <person name="Sun H."/>
            <person name="Tritt A."/>
            <person name="Yoshinaga Y."/>
            <person name="Zwiers L.-H."/>
            <person name="Turgeon B."/>
            <person name="Goodwin S."/>
            <person name="Spatafora J."/>
            <person name="Crous P."/>
            <person name="Grigoriev I."/>
        </authorList>
    </citation>
    <scope>NUCLEOTIDE SEQUENCE</scope>
    <source>
        <strain evidence="1">CBS 119687</strain>
    </source>
</reference>
<proteinExistence type="predicted"/>
<organism evidence="1 2">
    <name type="scientific">Dothidotthia symphoricarpi CBS 119687</name>
    <dbReference type="NCBI Taxonomy" id="1392245"/>
    <lineage>
        <taxon>Eukaryota</taxon>
        <taxon>Fungi</taxon>
        <taxon>Dikarya</taxon>
        <taxon>Ascomycota</taxon>
        <taxon>Pezizomycotina</taxon>
        <taxon>Dothideomycetes</taxon>
        <taxon>Pleosporomycetidae</taxon>
        <taxon>Pleosporales</taxon>
        <taxon>Dothidotthiaceae</taxon>
        <taxon>Dothidotthia</taxon>
    </lineage>
</organism>
<dbReference type="AlphaFoldDB" id="A0A6A6AK72"/>
<keyword evidence="2" id="KW-1185">Reference proteome</keyword>
<evidence type="ECO:0000313" key="1">
    <source>
        <dbReference type="EMBL" id="KAF2131314.1"/>
    </source>
</evidence>
<name>A0A6A6AK72_9PLEO</name>
<dbReference type="RefSeq" id="XP_033525701.1">
    <property type="nucleotide sequence ID" value="XM_033667708.1"/>
</dbReference>
<sequence>MCVYVGVSGSVKAEEAGVCVSVWLVREACLLRSGVERNACCGGTSVESTRKPKLHQQDDPTGAARAAVIMSITSFMVTGFHSIVNSGSAM</sequence>
<dbReference type="GeneID" id="54408140"/>
<gene>
    <name evidence="1" type="ORF">P153DRAFT_364915</name>
</gene>